<accession>A0A919HA50</accession>
<reference evidence="1" key="1">
    <citation type="submission" date="2020-09" db="EMBL/GenBank/DDBJ databases">
        <title>Whole genome shotgun sequence of Streptomyces xanthophaeus NBRC 12829.</title>
        <authorList>
            <person name="Komaki H."/>
            <person name="Tamura T."/>
        </authorList>
    </citation>
    <scope>NUCLEOTIDE SEQUENCE</scope>
    <source>
        <strain evidence="1">NBRC 12829</strain>
    </source>
</reference>
<comment type="caution">
    <text evidence="1">The sequence shown here is derived from an EMBL/GenBank/DDBJ whole genome shotgun (WGS) entry which is preliminary data.</text>
</comment>
<evidence type="ECO:0000313" key="1">
    <source>
        <dbReference type="EMBL" id="GHI90384.1"/>
    </source>
</evidence>
<dbReference type="AlphaFoldDB" id="A0A919HA50"/>
<keyword evidence="2" id="KW-1185">Reference proteome</keyword>
<protein>
    <submittedName>
        <fullName evidence="1">Uncharacterized protein</fullName>
    </submittedName>
</protein>
<dbReference type="Proteomes" id="UP000600026">
    <property type="component" value="Unassembled WGS sequence"/>
</dbReference>
<organism evidence="1 2">
    <name type="scientific">Streptomyces xanthophaeus</name>
    <dbReference type="NCBI Taxonomy" id="67385"/>
    <lineage>
        <taxon>Bacteria</taxon>
        <taxon>Bacillati</taxon>
        <taxon>Actinomycetota</taxon>
        <taxon>Actinomycetes</taxon>
        <taxon>Kitasatosporales</taxon>
        <taxon>Streptomycetaceae</taxon>
        <taxon>Streptomyces</taxon>
    </lineage>
</organism>
<evidence type="ECO:0000313" key="2">
    <source>
        <dbReference type="Proteomes" id="UP000600026"/>
    </source>
</evidence>
<name>A0A919HA50_9ACTN</name>
<sequence length="96" mass="9987">MFAAEAGLEEDFGSGLEVEHRVLELPGAASGVLVQVLDHAEEVVDAVADRREVELGAACTSAGRPRPVFATRPVTAGSKIGRTGGFHVTLPYGSRA</sequence>
<dbReference type="EMBL" id="BNEE01000011">
    <property type="protein sequence ID" value="GHI90384.1"/>
    <property type="molecule type" value="Genomic_DNA"/>
</dbReference>
<gene>
    <name evidence="1" type="ORF">Sxan_77480</name>
</gene>
<proteinExistence type="predicted"/>